<dbReference type="PANTHER" id="PTHR33164">
    <property type="entry name" value="TRANSCRIPTIONAL REGULATOR, MARR FAMILY"/>
    <property type="match status" value="1"/>
</dbReference>
<dbReference type="InterPro" id="IPR036390">
    <property type="entry name" value="WH_DNA-bd_sf"/>
</dbReference>
<dbReference type="Proteomes" id="UP001595904">
    <property type="component" value="Unassembled WGS sequence"/>
</dbReference>
<gene>
    <name evidence="2" type="ORF">ACFPN2_25340</name>
</gene>
<name>A0ABV8SZN3_9GAMM</name>
<accession>A0ABV8SZN3</accession>
<dbReference type="Gene3D" id="1.10.10.10">
    <property type="entry name" value="Winged helix-like DNA-binding domain superfamily/Winged helix DNA-binding domain"/>
    <property type="match status" value="1"/>
</dbReference>
<dbReference type="RefSeq" id="WP_380601813.1">
    <property type="nucleotide sequence ID" value="NZ_JBHSDU010000014.1"/>
</dbReference>
<protein>
    <submittedName>
        <fullName evidence="2">MarR family winged helix-turn-helix transcriptional regulator</fullName>
    </submittedName>
</protein>
<organism evidence="2 3">
    <name type="scientific">Steroidobacter flavus</name>
    <dbReference type="NCBI Taxonomy" id="1842136"/>
    <lineage>
        <taxon>Bacteria</taxon>
        <taxon>Pseudomonadati</taxon>
        <taxon>Pseudomonadota</taxon>
        <taxon>Gammaproteobacteria</taxon>
        <taxon>Steroidobacterales</taxon>
        <taxon>Steroidobacteraceae</taxon>
        <taxon>Steroidobacter</taxon>
    </lineage>
</organism>
<evidence type="ECO:0000313" key="2">
    <source>
        <dbReference type="EMBL" id="MFC4312432.1"/>
    </source>
</evidence>
<dbReference type="InterPro" id="IPR000835">
    <property type="entry name" value="HTH_MarR-typ"/>
</dbReference>
<dbReference type="EMBL" id="JBHSDU010000014">
    <property type="protein sequence ID" value="MFC4312432.1"/>
    <property type="molecule type" value="Genomic_DNA"/>
</dbReference>
<dbReference type="PRINTS" id="PR00598">
    <property type="entry name" value="HTHMARR"/>
</dbReference>
<reference evidence="3" key="1">
    <citation type="journal article" date="2019" name="Int. J. Syst. Evol. Microbiol.">
        <title>The Global Catalogue of Microorganisms (GCM) 10K type strain sequencing project: providing services to taxonomists for standard genome sequencing and annotation.</title>
        <authorList>
            <consortium name="The Broad Institute Genomics Platform"/>
            <consortium name="The Broad Institute Genome Sequencing Center for Infectious Disease"/>
            <person name="Wu L."/>
            <person name="Ma J."/>
        </authorList>
    </citation>
    <scope>NUCLEOTIDE SEQUENCE [LARGE SCALE GENOMIC DNA]</scope>
    <source>
        <strain evidence="3">CGMCC 1.10759</strain>
    </source>
</reference>
<sequence>MIIERRVRARLEQDFESTLPRFDAMAALEREPDGLTMSQLSAALLVSNGNVTGIVNRLIEESMVVRTFESDDGRVATVRLTRKGRESFQKMARAHEAWVDKMFAGLNERQIEQLMKLLADVRHSIDDNPV</sequence>
<evidence type="ECO:0000313" key="3">
    <source>
        <dbReference type="Proteomes" id="UP001595904"/>
    </source>
</evidence>
<dbReference type="PROSITE" id="PS50995">
    <property type="entry name" value="HTH_MARR_2"/>
    <property type="match status" value="1"/>
</dbReference>
<dbReference type="InterPro" id="IPR036388">
    <property type="entry name" value="WH-like_DNA-bd_sf"/>
</dbReference>
<dbReference type="Pfam" id="PF12802">
    <property type="entry name" value="MarR_2"/>
    <property type="match status" value="1"/>
</dbReference>
<feature type="domain" description="HTH marR-type" evidence="1">
    <location>
        <begin position="1"/>
        <end position="123"/>
    </location>
</feature>
<keyword evidence="3" id="KW-1185">Reference proteome</keyword>
<comment type="caution">
    <text evidence="2">The sequence shown here is derived from an EMBL/GenBank/DDBJ whole genome shotgun (WGS) entry which is preliminary data.</text>
</comment>
<dbReference type="SUPFAM" id="SSF46785">
    <property type="entry name" value="Winged helix' DNA-binding domain"/>
    <property type="match status" value="1"/>
</dbReference>
<evidence type="ECO:0000259" key="1">
    <source>
        <dbReference type="PROSITE" id="PS50995"/>
    </source>
</evidence>
<proteinExistence type="predicted"/>
<dbReference type="SMART" id="SM00347">
    <property type="entry name" value="HTH_MARR"/>
    <property type="match status" value="1"/>
</dbReference>
<dbReference type="InterPro" id="IPR039422">
    <property type="entry name" value="MarR/SlyA-like"/>
</dbReference>
<dbReference type="PANTHER" id="PTHR33164:SF43">
    <property type="entry name" value="HTH-TYPE TRANSCRIPTIONAL REPRESSOR YETL"/>
    <property type="match status" value="1"/>
</dbReference>